<reference evidence="5" key="1">
    <citation type="submission" date="2023-07" db="EMBL/GenBank/DDBJ databases">
        <title>30 novel species of actinomycetes from the DSMZ collection.</title>
        <authorList>
            <person name="Nouioui I."/>
        </authorList>
    </citation>
    <scope>NUCLEOTIDE SEQUENCE [LARGE SCALE GENOMIC DNA]</scope>
    <source>
        <strain evidence="5">DSM 40932</strain>
    </source>
</reference>
<dbReference type="PANTHER" id="PTHR35526:SF3">
    <property type="entry name" value="ANTI-SIGMA-F FACTOR RSBW"/>
    <property type="match status" value="1"/>
</dbReference>
<dbReference type="Proteomes" id="UP001180556">
    <property type="component" value="Unassembled WGS sequence"/>
</dbReference>
<feature type="compositionally biased region" description="Basic and acidic residues" evidence="2">
    <location>
        <begin position="83"/>
        <end position="98"/>
    </location>
</feature>
<dbReference type="InterPro" id="IPR050267">
    <property type="entry name" value="Anti-sigma-factor_SerPK"/>
</dbReference>
<dbReference type="RefSeq" id="WP_311605066.1">
    <property type="nucleotide sequence ID" value="NZ_JAVRFG010000045.1"/>
</dbReference>
<dbReference type="CDD" id="cd16936">
    <property type="entry name" value="HATPase_RsbW-like"/>
    <property type="match status" value="1"/>
</dbReference>
<keyword evidence="1" id="KW-0418">Kinase</keyword>
<feature type="domain" description="Histidine kinase/HSP90-like ATPase" evidence="3">
    <location>
        <begin position="19"/>
        <end position="131"/>
    </location>
</feature>
<gene>
    <name evidence="4" type="ORF">RM717_27185</name>
</gene>
<keyword evidence="1" id="KW-0808">Transferase</keyword>
<dbReference type="PANTHER" id="PTHR35526">
    <property type="entry name" value="ANTI-SIGMA-F FACTOR RSBW-RELATED"/>
    <property type="match status" value="1"/>
</dbReference>
<evidence type="ECO:0000313" key="4">
    <source>
        <dbReference type="EMBL" id="MDT0494196.1"/>
    </source>
</evidence>
<dbReference type="InterPro" id="IPR036890">
    <property type="entry name" value="HATPase_C_sf"/>
</dbReference>
<keyword evidence="5" id="KW-1185">Reference proteome</keyword>
<comment type="caution">
    <text evidence="4">The sequence shown here is derived from an EMBL/GenBank/DDBJ whole genome shotgun (WGS) entry which is preliminary data.</text>
</comment>
<proteinExistence type="predicted"/>
<evidence type="ECO:0000259" key="3">
    <source>
        <dbReference type="Pfam" id="PF13581"/>
    </source>
</evidence>
<dbReference type="SUPFAM" id="SSF55874">
    <property type="entry name" value="ATPase domain of HSP90 chaperone/DNA topoisomerase II/histidine kinase"/>
    <property type="match status" value="1"/>
</dbReference>
<keyword evidence="4" id="KW-0067">ATP-binding</keyword>
<dbReference type="EMBL" id="JAVRFG010000045">
    <property type="protein sequence ID" value="MDT0494196.1"/>
    <property type="molecule type" value="Genomic_DNA"/>
</dbReference>
<dbReference type="Gene3D" id="3.30.565.10">
    <property type="entry name" value="Histidine kinase-like ATPase, C-terminal domain"/>
    <property type="match status" value="1"/>
</dbReference>
<protein>
    <submittedName>
        <fullName evidence="4">ATP-binding protein</fullName>
    </submittedName>
</protein>
<dbReference type="GO" id="GO:0005524">
    <property type="term" value="F:ATP binding"/>
    <property type="evidence" value="ECO:0007669"/>
    <property type="project" value="UniProtKB-KW"/>
</dbReference>
<feature type="region of interest" description="Disordered" evidence="2">
    <location>
        <begin position="83"/>
        <end position="104"/>
    </location>
</feature>
<evidence type="ECO:0000256" key="2">
    <source>
        <dbReference type="SAM" id="MobiDB-lite"/>
    </source>
</evidence>
<evidence type="ECO:0000313" key="5">
    <source>
        <dbReference type="Proteomes" id="UP001180556"/>
    </source>
</evidence>
<sequence>MDSNKEANHHEVTRRWTRNPRCVPLARGVLREALADWGLPQIEDAALVVLSELLTNAVRHARTPPGREIETRYRPVEAGVRIEVHDASDDRPVPRSPDEDSVSGRELNLVAALADRWDVSDREGPGKAVWAVLTVAGTPREDSGHVQPQGAF</sequence>
<name>A0ABU2W8L4_9ACTN</name>
<dbReference type="Pfam" id="PF13581">
    <property type="entry name" value="HATPase_c_2"/>
    <property type="match status" value="1"/>
</dbReference>
<dbReference type="InterPro" id="IPR003594">
    <property type="entry name" value="HATPase_dom"/>
</dbReference>
<evidence type="ECO:0000256" key="1">
    <source>
        <dbReference type="ARBA" id="ARBA00022527"/>
    </source>
</evidence>
<keyword evidence="4" id="KW-0547">Nucleotide-binding</keyword>
<organism evidence="4 5">
    <name type="scientific">Streptomyces stephensoniae</name>
    <dbReference type="NCBI Taxonomy" id="3375367"/>
    <lineage>
        <taxon>Bacteria</taxon>
        <taxon>Bacillati</taxon>
        <taxon>Actinomycetota</taxon>
        <taxon>Actinomycetes</taxon>
        <taxon>Kitasatosporales</taxon>
        <taxon>Streptomycetaceae</taxon>
        <taxon>Streptomyces</taxon>
    </lineage>
</organism>
<keyword evidence="1" id="KW-0723">Serine/threonine-protein kinase</keyword>
<accession>A0ABU2W8L4</accession>